<accession>A0A8C5DDT1</accession>
<dbReference type="Gene3D" id="1.25.40.10">
    <property type="entry name" value="Tetratricopeptide repeat domain"/>
    <property type="match status" value="2"/>
</dbReference>
<dbReference type="InterPro" id="IPR019734">
    <property type="entry name" value="TPR_rpt"/>
</dbReference>
<dbReference type="PANTHER" id="PTHR44314:SF1">
    <property type="entry name" value="CILIA- AND FLAGELLA-ASSOCIATED PROTEIN 70"/>
    <property type="match status" value="1"/>
</dbReference>
<feature type="compositionally biased region" description="Polar residues" evidence="4">
    <location>
        <begin position="30"/>
        <end position="40"/>
    </location>
</feature>
<dbReference type="SMART" id="SM00028">
    <property type="entry name" value="TPR"/>
    <property type="match status" value="9"/>
</dbReference>
<reference evidence="5" key="2">
    <citation type="submission" date="2025-08" db="UniProtKB">
        <authorList>
            <consortium name="Ensembl"/>
        </authorList>
    </citation>
    <scope>IDENTIFICATION</scope>
</reference>
<dbReference type="Pfam" id="PF13181">
    <property type="entry name" value="TPR_8"/>
    <property type="match status" value="1"/>
</dbReference>
<evidence type="ECO:0000256" key="1">
    <source>
        <dbReference type="ARBA" id="ARBA00022737"/>
    </source>
</evidence>
<dbReference type="GO" id="GO:0003341">
    <property type="term" value="P:cilium movement"/>
    <property type="evidence" value="ECO:0007669"/>
    <property type="project" value="TreeGrafter"/>
</dbReference>
<organism evidence="5 6">
    <name type="scientific">Gouania willdenowi</name>
    <name type="common">Blunt-snouted clingfish</name>
    <name type="synonym">Lepadogaster willdenowi</name>
    <dbReference type="NCBI Taxonomy" id="441366"/>
    <lineage>
        <taxon>Eukaryota</taxon>
        <taxon>Metazoa</taxon>
        <taxon>Chordata</taxon>
        <taxon>Craniata</taxon>
        <taxon>Vertebrata</taxon>
        <taxon>Euteleostomi</taxon>
        <taxon>Actinopterygii</taxon>
        <taxon>Neopterygii</taxon>
        <taxon>Teleostei</taxon>
        <taxon>Neoteleostei</taxon>
        <taxon>Acanthomorphata</taxon>
        <taxon>Ovalentaria</taxon>
        <taxon>Blenniimorphae</taxon>
        <taxon>Blenniiformes</taxon>
        <taxon>Gobiesocoidei</taxon>
        <taxon>Gobiesocidae</taxon>
        <taxon>Gobiesocinae</taxon>
        <taxon>Gouania</taxon>
    </lineage>
</organism>
<name>A0A8C5DDT1_GOUWI</name>
<sequence>MVTQAKMKRQTARKPKKSQHEELESETTEHAVNQNNGETMSETEHLLSPAANMHEEDGTPEMDLEKPLTLSEEELVMRVKALIPPRISPPVGPAKAERAVMDFHKQVGKAAASVSALCQEWFGTSSHPTETMKIELMEALNLSGIYFTVKEQLKPAIINIVEDKMQQTKPFTDPQEMKAFLSQLYVFLVDEMSVALQQMYFSADAEDETSADEAQVDSCQLRHFAREAQLMGNHRQAARYYQQLVVKHPDEVSYMFEWGGLYMQKRDYMKAKECFHDAVSVQQSHAPSLMMCGVLAVMTERYDHAQTFFERATSVHPPSVVPWTLLGLLHNIQNEKILAQRAFLKATELRSEEEPTVEQMYGEEENKEMHEEEEEESKDEAERSEVKEEDAVQPDSDEQGPPESSSSKPTSNELCTIYTHTVRFLLQNNALQMAEHALSQLLLSSHGRRTVPYLLHLAQLHTLKSEYSSAADCLREAMLLRDKDVELLVLNAHCHYLSGAFTDARKSYEQSFKLSQQQPTDSHLVLLRLGSIYLMEEEFEEAKRVFLQACEESPSCLTWLGLGTACYRMSELSAAEEALNEATHLDDQNPEVWAYLSLLCFKCGRKEEAEHFYTYALKFDLQEASLLTELQQLRNSLTHLESCFKAEAPF</sequence>
<feature type="region of interest" description="Disordered" evidence="4">
    <location>
        <begin position="349"/>
        <end position="412"/>
    </location>
</feature>
<feature type="compositionally biased region" description="Basic residues" evidence="4">
    <location>
        <begin position="1"/>
        <end position="17"/>
    </location>
</feature>
<dbReference type="GO" id="GO:0031514">
    <property type="term" value="C:motile cilium"/>
    <property type="evidence" value="ECO:0007669"/>
    <property type="project" value="TreeGrafter"/>
</dbReference>
<keyword evidence="2 3" id="KW-0802">TPR repeat</keyword>
<dbReference type="GO" id="GO:0070062">
    <property type="term" value="C:extracellular exosome"/>
    <property type="evidence" value="ECO:0007669"/>
    <property type="project" value="TreeGrafter"/>
</dbReference>
<feature type="compositionally biased region" description="Basic and acidic residues" evidence="4">
    <location>
        <begin position="380"/>
        <end position="390"/>
    </location>
</feature>
<protein>
    <submittedName>
        <fullName evidence="5">Uncharacterized protein</fullName>
    </submittedName>
</protein>
<proteinExistence type="predicted"/>
<gene>
    <name evidence="5" type="primary">cfap70</name>
</gene>
<dbReference type="GO" id="GO:0060271">
    <property type="term" value="P:cilium assembly"/>
    <property type="evidence" value="ECO:0007669"/>
    <property type="project" value="TreeGrafter"/>
</dbReference>
<evidence type="ECO:0000256" key="4">
    <source>
        <dbReference type="SAM" id="MobiDB-lite"/>
    </source>
</evidence>
<dbReference type="SUPFAM" id="SSF48452">
    <property type="entry name" value="TPR-like"/>
    <property type="match status" value="2"/>
</dbReference>
<dbReference type="PANTHER" id="PTHR44314">
    <property type="entry name" value="CILIA- AND FLAGELLA-ASSOCIATED PROTEIN 70"/>
    <property type="match status" value="1"/>
</dbReference>
<keyword evidence="1" id="KW-0677">Repeat</keyword>
<reference evidence="5" key="3">
    <citation type="submission" date="2025-09" db="UniProtKB">
        <authorList>
            <consortium name="Ensembl"/>
        </authorList>
    </citation>
    <scope>IDENTIFICATION</scope>
</reference>
<feature type="repeat" description="TPR" evidence="3">
    <location>
        <begin position="252"/>
        <end position="285"/>
    </location>
</feature>
<dbReference type="Pfam" id="PF13432">
    <property type="entry name" value="TPR_16"/>
    <property type="match status" value="2"/>
</dbReference>
<dbReference type="PROSITE" id="PS50005">
    <property type="entry name" value="TPR"/>
    <property type="match status" value="2"/>
</dbReference>
<feature type="compositionally biased region" description="Acidic residues" evidence="4">
    <location>
        <begin position="361"/>
        <end position="379"/>
    </location>
</feature>
<dbReference type="InterPro" id="IPR052628">
    <property type="entry name" value="CFAP70"/>
</dbReference>
<evidence type="ECO:0000256" key="2">
    <source>
        <dbReference type="ARBA" id="ARBA00022803"/>
    </source>
</evidence>
<feature type="compositionally biased region" description="Polar residues" evidence="4">
    <location>
        <begin position="402"/>
        <end position="412"/>
    </location>
</feature>
<feature type="region of interest" description="Disordered" evidence="4">
    <location>
        <begin position="1"/>
        <end position="42"/>
    </location>
</feature>
<dbReference type="Proteomes" id="UP000694680">
    <property type="component" value="Chromosome 3"/>
</dbReference>
<evidence type="ECO:0000313" key="6">
    <source>
        <dbReference type="Proteomes" id="UP000694680"/>
    </source>
</evidence>
<dbReference type="InterPro" id="IPR011990">
    <property type="entry name" value="TPR-like_helical_dom_sf"/>
</dbReference>
<evidence type="ECO:0000313" key="5">
    <source>
        <dbReference type="Ensembl" id="ENSGWIP00000004492.1"/>
    </source>
</evidence>
<dbReference type="AlphaFoldDB" id="A0A8C5DDT1"/>
<feature type="repeat" description="TPR" evidence="3">
    <location>
        <begin position="523"/>
        <end position="556"/>
    </location>
</feature>
<feature type="compositionally biased region" description="Acidic residues" evidence="4">
    <location>
        <begin position="391"/>
        <end position="400"/>
    </location>
</feature>
<evidence type="ECO:0000256" key="3">
    <source>
        <dbReference type="PROSITE-ProRule" id="PRU00339"/>
    </source>
</evidence>
<dbReference type="Ensembl" id="ENSGWIT00000004818.1">
    <property type="protein sequence ID" value="ENSGWIP00000004492.1"/>
    <property type="gene ID" value="ENSGWIG00000002421.1"/>
</dbReference>
<reference evidence="5" key="1">
    <citation type="submission" date="2020-06" db="EMBL/GenBank/DDBJ databases">
        <authorList>
            <consortium name="Wellcome Sanger Institute Data Sharing"/>
        </authorList>
    </citation>
    <scope>NUCLEOTIDE SEQUENCE [LARGE SCALE GENOMIC DNA]</scope>
</reference>
<dbReference type="OrthoDB" id="10262375at2759"/>
<keyword evidence="6" id="KW-1185">Reference proteome</keyword>